<keyword evidence="3 7" id="KW-0479">Metal-binding</keyword>
<accession>A0A2S5T532</accession>
<dbReference type="Proteomes" id="UP000294772">
    <property type="component" value="Unassembled WGS sequence"/>
</dbReference>
<evidence type="ECO:0000259" key="10">
    <source>
        <dbReference type="Pfam" id="PF08753"/>
    </source>
</evidence>
<dbReference type="Proteomes" id="UP000239406">
    <property type="component" value="Unassembled WGS sequence"/>
</dbReference>
<reference evidence="12 14" key="2">
    <citation type="submission" date="2019-03" db="EMBL/GenBank/DDBJ databases">
        <title>Genomic Encyclopedia of Type Strains, Phase IV (KMG-IV): sequencing the most valuable type-strain genomes for metagenomic binning, comparative biology and taxonomic classification.</title>
        <authorList>
            <person name="Goeker M."/>
        </authorList>
    </citation>
    <scope>NUCLEOTIDE SEQUENCE [LARGE SCALE GENOMIC DNA]</scope>
    <source>
        <strain evidence="12 14">DSM 15264</strain>
    </source>
</reference>
<dbReference type="InterPro" id="IPR045865">
    <property type="entry name" value="ACT-like_dom_sf"/>
</dbReference>
<dbReference type="OrthoDB" id="9806294at2"/>
<keyword evidence="2 7" id="KW-0533">Nickel</keyword>
<dbReference type="Gene3D" id="1.10.1220.10">
    <property type="entry name" value="Met repressor-like"/>
    <property type="match status" value="1"/>
</dbReference>
<gene>
    <name evidence="11" type="ORF">C1702_09580</name>
    <name evidence="12" type="ORF">EV676_10826</name>
</gene>
<dbReference type="GO" id="GO:0010045">
    <property type="term" value="P:response to nickel cation"/>
    <property type="evidence" value="ECO:0007669"/>
    <property type="project" value="InterPro"/>
</dbReference>
<comment type="cofactor">
    <cofactor evidence="7">
        <name>Ni(2+)</name>
        <dbReference type="ChEBI" id="CHEBI:49786"/>
    </cofactor>
    <text evidence="7">Binds 1 nickel ion per subunit.</text>
</comment>
<dbReference type="NCBIfam" id="NF002815">
    <property type="entry name" value="PRK02967.1"/>
    <property type="match status" value="1"/>
</dbReference>
<keyword evidence="13" id="KW-1185">Reference proteome</keyword>
<evidence type="ECO:0000256" key="5">
    <source>
        <dbReference type="ARBA" id="ARBA00023125"/>
    </source>
</evidence>
<keyword evidence="6 7" id="KW-0804">Transcription</keyword>
<feature type="binding site" evidence="7">
    <location>
        <position position="77"/>
    </location>
    <ligand>
        <name>Ni(2+)</name>
        <dbReference type="ChEBI" id="CHEBI:49786"/>
    </ligand>
</feature>
<organism evidence="11 13">
    <name type="scientific">Caldimonas thermodepolymerans</name>
    <dbReference type="NCBI Taxonomy" id="215580"/>
    <lineage>
        <taxon>Bacteria</taxon>
        <taxon>Pseudomonadati</taxon>
        <taxon>Pseudomonadota</taxon>
        <taxon>Betaproteobacteria</taxon>
        <taxon>Burkholderiales</taxon>
        <taxon>Sphaerotilaceae</taxon>
        <taxon>Caldimonas</taxon>
    </lineage>
</organism>
<evidence type="ECO:0000256" key="8">
    <source>
        <dbReference type="SAM" id="MobiDB-lite"/>
    </source>
</evidence>
<feature type="domain" description="Transcription factor NikR nickel binding C-terminal" evidence="10">
    <location>
        <begin position="54"/>
        <end position="129"/>
    </location>
</feature>
<evidence type="ECO:0000259" key="9">
    <source>
        <dbReference type="Pfam" id="PF01402"/>
    </source>
</evidence>
<dbReference type="HAMAP" id="MF_00476">
    <property type="entry name" value="NikR"/>
    <property type="match status" value="1"/>
</dbReference>
<reference evidence="11 13" key="1">
    <citation type="submission" date="2018-02" db="EMBL/GenBank/DDBJ databases">
        <title>Reclassifiation of [Polyangium] brachysporum DSM 7029 as Guopingzhaonella breviflexa gen. nov., sp. nov., a member of the family Comamonadaceae.</title>
        <authorList>
            <person name="Tang B."/>
        </authorList>
    </citation>
    <scope>NUCLEOTIDE SEQUENCE [LARGE SCALE GENOMIC DNA]</scope>
    <source>
        <strain evidence="11 13">DSM 15344</strain>
    </source>
</reference>
<sequence length="158" mass="17791">MERFTISLDHELADEFDRLIARRGYANRSEAVRDLIRRELEADRLAQAQAPWCVATVSYVYNHHERSLAGRLAHLQHEHHDVAVATMHAHLDHEHCLETMMLKGPTAAVRACADALVAERGVRHGHVHLVPIEVEHGPHPHGHDHHGGPGHQHARPTT</sequence>
<evidence type="ECO:0000313" key="13">
    <source>
        <dbReference type="Proteomes" id="UP000239406"/>
    </source>
</evidence>
<evidence type="ECO:0000313" key="14">
    <source>
        <dbReference type="Proteomes" id="UP000294772"/>
    </source>
</evidence>
<feature type="binding site" evidence="7">
    <location>
        <position position="88"/>
    </location>
    <ligand>
        <name>Ni(2+)</name>
        <dbReference type="ChEBI" id="CHEBI:49786"/>
    </ligand>
</feature>
<dbReference type="NCBIfam" id="NF003381">
    <property type="entry name" value="PRK04460.1"/>
    <property type="match status" value="1"/>
</dbReference>
<evidence type="ECO:0000256" key="7">
    <source>
        <dbReference type="HAMAP-Rule" id="MF_00476"/>
    </source>
</evidence>
<dbReference type="GO" id="GO:0003677">
    <property type="term" value="F:DNA binding"/>
    <property type="evidence" value="ECO:0007669"/>
    <property type="project" value="UniProtKB-KW"/>
</dbReference>
<dbReference type="GO" id="GO:0016151">
    <property type="term" value="F:nickel cation binding"/>
    <property type="evidence" value="ECO:0007669"/>
    <property type="project" value="UniProtKB-UniRule"/>
</dbReference>
<proteinExistence type="inferred from homology"/>
<dbReference type="SUPFAM" id="SSF47598">
    <property type="entry name" value="Ribbon-helix-helix"/>
    <property type="match status" value="1"/>
</dbReference>
<dbReference type="GO" id="GO:0003700">
    <property type="term" value="F:DNA-binding transcription factor activity"/>
    <property type="evidence" value="ECO:0007669"/>
    <property type="project" value="UniProtKB-UniRule"/>
</dbReference>
<feature type="domain" description="Ribbon-helix-helix protein CopG" evidence="9">
    <location>
        <begin position="2"/>
        <end position="41"/>
    </location>
</feature>
<evidence type="ECO:0000256" key="2">
    <source>
        <dbReference type="ARBA" id="ARBA00022596"/>
    </source>
</evidence>
<dbReference type="InterPro" id="IPR002145">
    <property type="entry name" value="CopG"/>
</dbReference>
<dbReference type="Pfam" id="PF01402">
    <property type="entry name" value="RHH_1"/>
    <property type="match status" value="1"/>
</dbReference>
<dbReference type="CDD" id="cd22231">
    <property type="entry name" value="RHH_NikR_HicB-like"/>
    <property type="match status" value="1"/>
</dbReference>
<dbReference type="AlphaFoldDB" id="A0A2S5T532"/>
<dbReference type="PANTHER" id="PTHR34719">
    <property type="entry name" value="NICKEL-RESPONSIVE REGULATOR"/>
    <property type="match status" value="1"/>
</dbReference>
<evidence type="ECO:0000256" key="3">
    <source>
        <dbReference type="ARBA" id="ARBA00022723"/>
    </source>
</evidence>
<dbReference type="InterPro" id="IPR022988">
    <property type="entry name" value="Ni_resp_reg_NikR"/>
</dbReference>
<dbReference type="InterPro" id="IPR027271">
    <property type="entry name" value="Acetolactate_synth/TF_NikR_C"/>
</dbReference>
<dbReference type="InterPro" id="IPR013321">
    <property type="entry name" value="Arc_rbn_hlx_hlx"/>
</dbReference>
<protein>
    <recommendedName>
        <fullName evidence="7">Putative nickel-responsive regulator</fullName>
    </recommendedName>
</protein>
<dbReference type="Pfam" id="PF08753">
    <property type="entry name" value="NikR_C"/>
    <property type="match status" value="1"/>
</dbReference>
<dbReference type="InterPro" id="IPR050192">
    <property type="entry name" value="CopG/NikR_regulator"/>
</dbReference>
<dbReference type="Gene3D" id="3.30.70.1150">
    <property type="entry name" value="ACT-like. Chain A, domain 2"/>
    <property type="match status" value="1"/>
</dbReference>
<comment type="function">
    <text evidence="7">Transcriptional regulator.</text>
</comment>
<dbReference type="InterPro" id="IPR010985">
    <property type="entry name" value="Ribbon_hlx_hlx"/>
</dbReference>
<evidence type="ECO:0000256" key="1">
    <source>
        <dbReference type="ARBA" id="ARBA00008478"/>
    </source>
</evidence>
<dbReference type="EMBL" id="PSNY01000008">
    <property type="protein sequence ID" value="PPE70091.1"/>
    <property type="molecule type" value="Genomic_DNA"/>
</dbReference>
<feature type="region of interest" description="Disordered" evidence="8">
    <location>
        <begin position="136"/>
        <end position="158"/>
    </location>
</feature>
<name>A0A2S5T532_9BURK</name>
<dbReference type="PANTHER" id="PTHR34719:SF2">
    <property type="entry name" value="NICKEL-RESPONSIVE REGULATOR"/>
    <property type="match status" value="1"/>
</dbReference>
<dbReference type="SUPFAM" id="SSF55021">
    <property type="entry name" value="ACT-like"/>
    <property type="match status" value="1"/>
</dbReference>
<comment type="similarity">
    <text evidence="1 7">Belongs to the transcriptional regulatory CopG/NikR family.</text>
</comment>
<evidence type="ECO:0000256" key="6">
    <source>
        <dbReference type="ARBA" id="ARBA00023163"/>
    </source>
</evidence>
<evidence type="ECO:0000313" key="11">
    <source>
        <dbReference type="EMBL" id="PPE70091.1"/>
    </source>
</evidence>
<comment type="caution">
    <text evidence="11">The sequence shown here is derived from an EMBL/GenBank/DDBJ whole genome shotgun (WGS) entry which is preliminary data.</text>
</comment>
<dbReference type="InterPro" id="IPR014864">
    <property type="entry name" value="TF_NikR_Ni-bd_C"/>
</dbReference>
<dbReference type="EMBL" id="SLXF01000008">
    <property type="protein sequence ID" value="TCP05793.1"/>
    <property type="molecule type" value="Genomic_DNA"/>
</dbReference>
<keyword evidence="4 7" id="KW-0805">Transcription regulation</keyword>
<dbReference type="RefSeq" id="WP_104357455.1">
    <property type="nucleotide sequence ID" value="NZ_CALFFA010000035.1"/>
</dbReference>
<feature type="binding site" evidence="7">
    <location>
        <position position="90"/>
    </location>
    <ligand>
        <name>Ni(2+)</name>
        <dbReference type="ChEBI" id="CHEBI:49786"/>
    </ligand>
</feature>
<evidence type="ECO:0000313" key="12">
    <source>
        <dbReference type="EMBL" id="TCP05793.1"/>
    </source>
</evidence>
<evidence type="ECO:0000256" key="4">
    <source>
        <dbReference type="ARBA" id="ARBA00023015"/>
    </source>
</evidence>
<keyword evidence="5 7" id="KW-0238">DNA-binding</keyword>
<feature type="binding site" evidence="7">
    <location>
        <position position="96"/>
    </location>
    <ligand>
        <name>Ni(2+)</name>
        <dbReference type="ChEBI" id="CHEBI:49786"/>
    </ligand>
</feature>